<dbReference type="PANTHER" id="PTHR30627">
    <property type="entry name" value="PEPTIDOGLYCAN D,D-TRANSPEPTIDASE"/>
    <property type="match status" value="1"/>
</dbReference>
<name>A0ABV7XL03_9GAMM</name>
<evidence type="ECO:0000256" key="2">
    <source>
        <dbReference type="ARBA" id="ARBA00004236"/>
    </source>
</evidence>
<evidence type="ECO:0000256" key="13">
    <source>
        <dbReference type="ARBA" id="ARBA00023316"/>
    </source>
</evidence>
<dbReference type="NCBIfam" id="TIGR03423">
    <property type="entry name" value="pbp2_mrdA"/>
    <property type="match status" value="1"/>
</dbReference>
<comment type="caution">
    <text evidence="14">Lacks conserved residue(s) required for the propagation of feature annotation.</text>
</comment>
<dbReference type="HAMAP" id="MF_02081">
    <property type="entry name" value="MrdA_transpept"/>
    <property type="match status" value="1"/>
</dbReference>
<evidence type="ECO:0000256" key="11">
    <source>
        <dbReference type="ARBA" id="ARBA00022989"/>
    </source>
</evidence>
<evidence type="ECO:0000313" key="18">
    <source>
        <dbReference type="Proteomes" id="UP001595705"/>
    </source>
</evidence>
<protein>
    <recommendedName>
        <fullName evidence="14">Peptidoglycan D,D-transpeptidase MrdA</fullName>
        <ecNumber evidence="14">3.4.16.4</ecNumber>
    </recommendedName>
    <alternativeName>
        <fullName evidence="14">Penicillin-binding protein 2</fullName>
        <shortName evidence="14">PBP-2</shortName>
    </alternativeName>
</protein>
<comment type="function">
    <text evidence="14">Catalyzes cross-linking of the peptidoglycan cell wall.</text>
</comment>
<dbReference type="SUPFAM" id="SSF56519">
    <property type="entry name" value="Penicillin binding protein dimerisation domain"/>
    <property type="match status" value="1"/>
</dbReference>
<evidence type="ECO:0000256" key="10">
    <source>
        <dbReference type="ARBA" id="ARBA00022984"/>
    </source>
</evidence>
<gene>
    <name evidence="14 17" type="primary">mrdA</name>
    <name evidence="17" type="ORF">ACFONC_10280</name>
</gene>
<comment type="similarity">
    <text evidence="14">Belongs to the transpeptidase family. MrdA subfamily.</text>
</comment>
<keyword evidence="6 14" id="KW-0645">Protease</keyword>
<dbReference type="InterPro" id="IPR005311">
    <property type="entry name" value="PBP_dimer"/>
</dbReference>
<evidence type="ECO:0000256" key="6">
    <source>
        <dbReference type="ARBA" id="ARBA00022670"/>
    </source>
</evidence>
<keyword evidence="13 14" id="KW-0961">Cell wall biogenesis/degradation</keyword>
<dbReference type="SUPFAM" id="SSF56601">
    <property type="entry name" value="beta-lactamase/transpeptidase-like"/>
    <property type="match status" value="1"/>
</dbReference>
<dbReference type="EMBL" id="JBHRYA010000007">
    <property type="protein sequence ID" value="MFC3716541.1"/>
    <property type="molecule type" value="Genomic_DNA"/>
</dbReference>
<dbReference type="Gene3D" id="3.90.1310.10">
    <property type="entry name" value="Penicillin-binding protein 2a (Domain 2)"/>
    <property type="match status" value="1"/>
</dbReference>
<feature type="active site" description="Acyl-ester intermediate" evidence="14">
    <location>
        <position position="326"/>
    </location>
</feature>
<dbReference type="GO" id="GO:0009002">
    <property type="term" value="F:serine-type D-Ala-D-Ala carboxypeptidase activity"/>
    <property type="evidence" value="ECO:0007669"/>
    <property type="project" value="UniProtKB-EC"/>
</dbReference>
<dbReference type="InterPro" id="IPR050515">
    <property type="entry name" value="Beta-lactam/transpept"/>
</dbReference>
<evidence type="ECO:0000256" key="5">
    <source>
        <dbReference type="ARBA" id="ARBA00022645"/>
    </source>
</evidence>
<evidence type="ECO:0000256" key="8">
    <source>
        <dbReference type="ARBA" id="ARBA00022801"/>
    </source>
</evidence>
<keyword evidence="7 14" id="KW-0812">Transmembrane</keyword>
<evidence type="ECO:0000259" key="16">
    <source>
        <dbReference type="Pfam" id="PF03717"/>
    </source>
</evidence>
<keyword evidence="4 14" id="KW-0997">Cell inner membrane</keyword>
<keyword evidence="3 14" id="KW-1003">Cell membrane</keyword>
<keyword evidence="9 14" id="KW-0133">Cell shape</keyword>
<evidence type="ECO:0000259" key="15">
    <source>
        <dbReference type="Pfam" id="PF00905"/>
    </source>
</evidence>
<dbReference type="InterPro" id="IPR012338">
    <property type="entry name" value="Beta-lactam/transpept-like"/>
</dbReference>
<evidence type="ECO:0000256" key="3">
    <source>
        <dbReference type="ARBA" id="ARBA00022475"/>
    </source>
</evidence>
<keyword evidence="5 14" id="KW-0121">Carboxypeptidase</keyword>
<evidence type="ECO:0000256" key="14">
    <source>
        <dbReference type="HAMAP-Rule" id="MF_02081"/>
    </source>
</evidence>
<evidence type="ECO:0000256" key="12">
    <source>
        <dbReference type="ARBA" id="ARBA00023136"/>
    </source>
</evidence>
<keyword evidence="10 14" id="KW-0573">Peptidoglycan synthesis</keyword>
<dbReference type="InterPro" id="IPR001460">
    <property type="entry name" value="PCN-bd_Tpept"/>
</dbReference>
<evidence type="ECO:0000256" key="7">
    <source>
        <dbReference type="ARBA" id="ARBA00022692"/>
    </source>
</evidence>
<keyword evidence="11 14" id="KW-1133">Transmembrane helix</keyword>
<keyword evidence="8 14" id="KW-0378">Hydrolase</keyword>
<dbReference type="Gene3D" id="3.40.710.10">
    <property type="entry name" value="DD-peptidase/beta-lactamase superfamily"/>
    <property type="match status" value="1"/>
</dbReference>
<evidence type="ECO:0000256" key="1">
    <source>
        <dbReference type="ARBA" id="ARBA00004167"/>
    </source>
</evidence>
<proteinExistence type="inferred from homology"/>
<keyword evidence="12 14" id="KW-0472">Membrane</keyword>
<comment type="subcellular location">
    <subcellularLocation>
        <location evidence="2">Cell membrane</location>
    </subcellularLocation>
    <subcellularLocation>
        <location evidence="1">Membrane</location>
        <topology evidence="1">Single-pass membrane protein</topology>
    </subcellularLocation>
</comment>
<accession>A0ABV7XL03</accession>
<evidence type="ECO:0000313" key="17">
    <source>
        <dbReference type="EMBL" id="MFC3716541.1"/>
    </source>
</evidence>
<dbReference type="InterPro" id="IPR036138">
    <property type="entry name" value="PBP_dimer_sf"/>
</dbReference>
<dbReference type="Pfam" id="PF03717">
    <property type="entry name" value="PBP_dimer"/>
    <property type="match status" value="1"/>
</dbReference>
<dbReference type="Proteomes" id="UP001595705">
    <property type="component" value="Unassembled WGS sequence"/>
</dbReference>
<dbReference type="RefSeq" id="WP_386743778.1">
    <property type="nucleotide sequence ID" value="NZ_JBHRYA010000007.1"/>
</dbReference>
<evidence type="ECO:0000256" key="9">
    <source>
        <dbReference type="ARBA" id="ARBA00022960"/>
    </source>
</evidence>
<dbReference type="EC" id="3.4.16.4" evidence="14"/>
<dbReference type="InterPro" id="IPR017790">
    <property type="entry name" value="Penicillin-binding_protein_2"/>
</dbReference>
<keyword evidence="18" id="KW-1185">Reference proteome</keyword>
<sequence length="666" mass="72578">MRQMRRRLKNHARETMQFRARALLGFAIVVLALGGLAGWYFKLQVLDHADYARRSEANRIKPRPVVPARGIIYDRKGRILADNVPAFRLDVVPEDAGDPKALIAGLSKIIALDPEDIERFEHERKASRSFRAVTLKLRLSPDEVARFAVDQWRFPGVSVEPYLTRRYPYGALMAHIVGYVGRTDEKDIEQYGPGQALFTHTGRSGIERYYDEALRGEVGYEEVKTNVEGRALGRVGRIPATAGADLRLAVDVDLQRTMVEAFGDHDGAAVAIDPKTGGILAMVSLPSYDPNLFVNGISSVDYRALMDDPSRPLFNRNVLGGGPPGSTVKPFMALAGLESGLRTPQDRVFSTGEFHIPGQKRGYRDAHGGGGWVDLHKSIAASVNYYYYKLAYDMGIDKLAEYMHRYGFGEPTGIDLTGENAGIVPSREWKAKHRPEPWYPGETVIAGIGQGYWVATTLQLAQGTAALADDGVRHRPHLARDRRDGFRSPWTPMPQPAPTRLTDNLGHIRAIQDGMVGTMYDPGGTGRATAVGAPYRMAGKTGTAQRVSRKGSVSTNPHLLPLHLRHQAWFIGYAPAQDPRIAVAVMVEHGGYGGSTAAPIARKLFDAWLLGEYAEPDPDAIPVTAFGAQAEAAEASPTPARAARAAIPGLDAATVEVIRGAPGAGR</sequence>
<organism evidence="17 18">
    <name type="scientific">Luteimonas soli</name>
    <dbReference type="NCBI Taxonomy" id="1648966"/>
    <lineage>
        <taxon>Bacteria</taxon>
        <taxon>Pseudomonadati</taxon>
        <taxon>Pseudomonadota</taxon>
        <taxon>Gammaproteobacteria</taxon>
        <taxon>Lysobacterales</taxon>
        <taxon>Lysobacteraceae</taxon>
        <taxon>Luteimonas</taxon>
    </lineage>
</organism>
<feature type="domain" description="Penicillin-binding protein transpeptidase" evidence="15">
    <location>
        <begin position="267"/>
        <end position="605"/>
    </location>
</feature>
<comment type="catalytic activity">
    <reaction evidence="14">
        <text>Preferential cleavage: (Ac)2-L-Lys-D-Ala-|-D-Ala. Also transpeptidation of peptidyl-alanyl moieties that are N-acyl substituents of D-alanine.</text>
        <dbReference type="EC" id="3.4.16.4"/>
    </reaction>
</comment>
<comment type="pathway">
    <text evidence="14">Cell wall biogenesis; peptidoglycan biosynthesis.</text>
</comment>
<dbReference type="PANTHER" id="PTHR30627:SF2">
    <property type="entry name" value="PEPTIDOGLYCAN D,D-TRANSPEPTIDASE MRDA"/>
    <property type="match status" value="1"/>
</dbReference>
<dbReference type="Pfam" id="PF00905">
    <property type="entry name" value="Transpeptidase"/>
    <property type="match status" value="1"/>
</dbReference>
<feature type="domain" description="Penicillin-binding protein dimerisation" evidence="16">
    <location>
        <begin position="66"/>
        <end position="233"/>
    </location>
</feature>
<comment type="caution">
    <text evidence="17">The sequence shown here is derived from an EMBL/GenBank/DDBJ whole genome shotgun (WGS) entry which is preliminary data.</text>
</comment>
<reference evidence="18" key="1">
    <citation type="journal article" date="2019" name="Int. J. Syst. Evol. Microbiol.">
        <title>The Global Catalogue of Microorganisms (GCM) 10K type strain sequencing project: providing services to taxonomists for standard genome sequencing and annotation.</title>
        <authorList>
            <consortium name="The Broad Institute Genomics Platform"/>
            <consortium name="The Broad Institute Genome Sequencing Center for Infectious Disease"/>
            <person name="Wu L."/>
            <person name="Ma J."/>
        </authorList>
    </citation>
    <scope>NUCLEOTIDE SEQUENCE [LARGE SCALE GENOMIC DNA]</scope>
    <source>
        <strain evidence="18">KCTC 42441</strain>
    </source>
</reference>
<evidence type="ECO:0000256" key="4">
    <source>
        <dbReference type="ARBA" id="ARBA00022519"/>
    </source>
</evidence>